<keyword evidence="6" id="KW-1185">Reference proteome</keyword>
<dbReference type="Proteomes" id="UP001158986">
    <property type="component" value="Unassembled WGS sequence"/>
</dbReference>
<evidence type="ECO:0000259" key="3">
    <source>
        <dbReference type="SMART" id="SM01218"/>
    </source>
</evidence>
<dbReference type="EMBL" id="CAKLCB010000152">
    <property type="protein sequence ID" value="CAH0516087.1"/>
    <property type="molecule type" value="Genomic_DNA"/>
</dbReference>
<dbReference type="Proteomes" id="UP001160483">
    <property type="component" value="Unassembled WGS sequence"/>
</dbReference>
<gene>
    <name evidence="5" type="ORF">PBS001_LOCUS2773</name>
    <name evidence="4" type="ORF">PBS003_LOCUS4953</name>
</gene>
<accession>A0AAU9KY30</accession>
<dbReference type="AlphaFoldDB" id="A0AAU9KY30"/>
<feature type="compositionally biased region" description="Basic residues" evidence="2">
    <location>
        <begin position="1"/>
        <end position="10"/>
    </location>
</feature>
<feature type="domain" description="Chromatin target of PRMT1 protein C-terminal" evidence="3">
    <location>
        <begin position="3"/>
        <end position="95"/>
    </location>
</feature>
<keyword evidence="1" id="KW-0694">RNA-binding</keyword>
<evidence type="ECO:0000313" key="5">
    <source>
        <dbReference type="EMBL" id="CAH0516087.1"/>
    </source>
</evidence>
<feature type="region of interest" description="Disordered" evidence="2">
    <location>
        <begin position="1"/>
        <end position="139"/>
    </location>
</feature>
<reference evidence="4 6" key="1">
    <citation type="submission" date="2021-11" db="EMBL/GenBank/DDBJ databases">
        <authorList>
            <person name="Islam A."/>
            <person name="Islam S."/>
            <person name="Flora M.S."/>
            <person name="Rahman M."/>
            <person name="Ziaur R.M."/>
            <person name="Epstein J.H."/>
            <person name="Hassan M."/>
            <person name="Klassen M."/>
            <person name="Woodard K."/>
            <person name="Webb A."/>
            <person name="Webby R.J."/>
            <person name="El Zowalaty M.E."/>
        </authorList>
    </citation>
    <scope>NUCLEOTIDE SEQUENCE</scope>
    <source>
        <strain evidence="5">Pbs1</strain>
        <strain evidence="4">Pbs3</strain>
    </source>
</reference>
<evidence type="ECO:0000256" key="1">
    <source>
        <dbReference type="ARBA" id="ARBA00022884"/>
    </source>
</evidence>
<dbReference type="SMART" id="SM01218">
    <property type="entry name" value="FoP_duplication"/>
    <property type="match status" value="1"/>
</dbReference>
<proteinExistence type="predicted"/>
<comment type="caution">
    <text evidence="4">The sequence shown here is derived from an EMBL/GenBank/DDBJ whole genome shotgun (WGS) entry which is preliminary data.</text>
</comment>
<feature type="compositionally biased region" description="Basic and acidic residues" evidence="2">
    <location>
        <begin position="72"/>
        <end position="122"/>
    </location>
</feature>
<name>A0AAU9KY30_9STRA</name>
<dbReference type="Pfam" id="PF13865">
    <property type="entry name" value="FoP_duplication"/>
    <property type="match status" value="1"/>
</dbReference>
<evidence type="ECO:0000313" key="4">
    <source>
        <dbReference type="EMBL" id="CAH0478250.1"/>
    </source>
</evidence>
<protein>
    <recommendedName>
        <fullName evidence="3">Chromatin target of PRMT1 protein C-terminal domain-containing protein</fullName>
    </recommendedName>
</protein>
<evidence type="ECO:0000313" key="6">
    <source>
        <dbReference type="Proteomes" id="UP001158986"/>
    </source>
</evidence>
<organism evidence="4 7">
    <name type="scientific">Peronospora belbahrii</name>
    <dbReference type="NCBI Taxonomy" id="622444"/>
    <lineage>
        <taxon>Eukaryota</taxon>
        <taxon>Sar</taxon>
        <taxon>Stramenopiles</taxon>
        <taxon>Oomycota</taxon>
        <taxon>Peronosporomycetes</taxon>
        <taxon>Peronosporales</taxon>
        <taxon>Peronosporaceae</taxon>
        <taxon>Peronospora</taxon>
    </lineage>
</organism>
<dbReference type="EMBL" id="CAKKTJ010000223">
    <property type="protein sequence ID" value="CAH0478250.1"/>
    <property type="molecule type" value="Genomic_DNA"/>
</dbReference>
<dbReference type="GO" id="GO:0003723">
    <property type="term" value="F:RNA binding"/>
    <property type="evidence" value="ECO:0007669"/>
    <property type="project" value="UniProtKB-KW"/>
</dbReference>
<evidence type="ECO:0000256" key="2">
    <source>
        <dbReference type="SAM" id="MobiDB-lite"/>
    </source>
</evidence>
<sequence>MVRGRGRRHGNNGGSRATPYERLRVGRGRRREGGGELKGRVKGGSGGRRGSVKPKSKTAEELDAEMDSYWGKSEEHAAKKLDSDMDDYWKNKEDKPQEDDDKKKDNIDDEKEKETVTNKMEDEVVAQEPASITMEFAKE</sequence>
<dbReference type="InterPro" id="IPR025715">
    <property type="entry name" value="FoP_C"/>
</dbReference>
<evidence type="ECO:0000313" key="7">
    <source>
        <dbReference type="Proteomes" id="UP001160483"/>
    </source>
</evidence>